<name>A0AAC9FEP8_AMIAI</name>
<evidence type="ECO:0000313" key="2">
    <source>
        <dbReference type="Proteomes" id="UP000075755"/>
    </source>
</evidence>
<sequence>MPRGRADAGARVAAMTAPVRVQLSRKKGWKMPENTVKVSRPGRWGNPLRFSSFVVALNPCRSCRNRRQRRQSVSCEVMHGTADHSDNPANRICPIQRSRYSGGGVHLLPLPALFADGVARRDIEKNRKRFLCSCSETRVGPRKHSMCAARDSGHFAHHRQRGPAIVLFVERRAQLPVEPYFLHRLVTR</sequence>
<proteinExistence type="predicted"/>
<keyword evidence="1" id="KW-0614">Plasmid</keyword>
<organism evidence="1 2">
    <name type="scientific">Aminobacter aminovorans</name>
    <name type="common">Chelatobacter heintzii</name>
    <dbReference type="NCBI Taxonomy" id="83263"/>
    <lineage>
        <taxon>Bacteria</taxon>
        <taxon>Pseudomonadati</taxon>
        <taxon>Pseudomonadota</taxon>
        <taxon>Alphaproteobacteria</taxon>
        <taxon>Hyphomicrobiales</taxon>
        <taxon>Phyllobacteriaceae</taxon>
        <taxon>Aminobacter</taxon>
    </lineage>
</organism>
<dbReference type="KEGG" id="aak:AA2016_6249"/>
<gene>
    <name evidence="1" type="ORF">AA2016_6249</name>
</gene>
<protein>
    <submittedName>
        <fullName evidence="1">Uncharacterized protein</fullName>
    </submittedName>
</protein>
<geneLocation type="plasmid" evidence="1 2">
    <name>pAA02</name>
</geneLocation>
<dbReference type="Proteomes" id="UP000075755">
    <property type="component" value="Plasmid pAA02"/>
</dbReference>
<dbReference type="AlphaFoldDB" id="A0AAC9FEP8"/>
<dbReference type="EMBL" id="CP015007">
    <property type="protein sequence ID" value="AMS45150.1"/>
    <property type="molecule type" value="Genomic_DNA"/>
</dbReference>
<evidence type="ECO:0000313" key="1">
    <source>
        <dbReference type="EMBL" id="AMS45150.1"/>
    </source>
</evidence>
<accession>A0AAC9FEP8</accession>
<reference evidence="1 2" key="1">
    <citation type="submission" date="2016-03" db="EMBL/GenBank/DDBJ databases">
        <title>Complete genome of Aminobacter aminovorans KCTC 2477.</title>
        <authorList>
            <person name="Kim K.M."/>
        </authorList>
    </citation>
    <scope>NUCLEOTIDE SEQUENCE [LARGE SCALE GENOMIC DNA]</scope>
    <source>
        <strain evidence="1 2">KCTC 2477</strain>
        <plasmid evidence="1 2">pAA02</plasmid>
    </source>
</reference>